<proteinExistence type="predicted"/>
<reference evidence="1" key="1">
    <citation type="submission" date="2020-05" db="EMBL/GenBank/DDBJ databases">
        <title>Large-scale comparative analyses of tick genomes elucidate their genetic diversity and vector capacities.</title>
        <authorList>
            <person name="Jia N."/>
            <person name="Wang J."/>
            <person name="Shi W."/>
            <person name="Du L."/>
            <person name="Sun Y."/>
            <person name="Zhan W."/>
            <person name="Jiang J."/>
            <person name="Wang Q."/>
            <person name="Zhang B."/>
            <person name="Ji P."/>
            <person name="Sakyi L.B."/>
            <person name="Cui X."/>
            <person name="Yuan T."/>
            <person name="Jiang B."/>
            <person name="Yang W."/>
            <person name="Lam T.T.-Y."/>
            <person name="Chang Q."/>
            <person name="Ding S."/>
            <person name="Wang X."/>
            <person name="Zhu J."/>
            <person name="Ruan X."/>
            <person name="Zhao L."/>
            <person name="Wei J."/>
            <person name="Que T."/>
            <person name="Du C."/>
            <person name="Cheng J."/>
            <person name="Dai P."/>
            <person name="Han X."/>
            <person name="Huang E."/>
            <person name="Gao Y."/>
            <person name="Liu J."/>
            <person name="Shao H."/>
            <person name="Ye R."/>
            <person name="Li L."/>
            <person name="Wei W."/>
            <person name="Wang X."/>
            <person name="Wang C."/>
            <person name="Yang T."/>
            <person name="Huo Q."/>
            <person name="Li W."/>
            <person name="Guo W."/>
            <person name="Chen H."/>
            <person name="Zhou L."/>
            <person name="Ni X."/>
            <person name="Tian J."/>
            <person name="Zhou Y."/>
            <person name="Sheng Y."/>
            <person name="Liu T."/>
            <person name="Pan Y."/>
            <person name="Xia L."/>
            <person name="Li J."/>
            <person name="Zhao F."/>
            <person name="Cao W."/>
        </authorList>
    </citation>
    <scope>NUCLEOTIDE SEQUENCE</scope>
    <source>
        <strain evidence="1">Hyas-2018</strain>
    </source>
</reference>
<name>A0ACB7RT07_HYAAI</name>
<evidence type="ECO:0000313" key="2">
    <source>
        <dbReference type="Proteomes" id="UP000821845"/>
    </source>
</evidence>
<dbReference type="EMBL" id="CM023488">
    <property type="protein sequence ID" value="KAH6923649.1"/>
    <property type="molecule type" value="Genomic_DNA"/>
</dbReference>
<accession>A0ACB7RT07</accession>
<sequence length="352" mass="39442">MESTDLEKLCSRLSSLRADQLYKLDDAAFLGTPKIRGMRVPKAVATLRSHIAAIPEADKRLRCVSRIYALLMPEGVIGPWTLYRVPEVVDKTVHSPWSRFLRELCLKDEPIYARKLKPDCIYACAIVPQSDSLNVDQEFYCLCFWTSSPCVAVHKPPEGYSNAENQLIRKILDGDPGFFKVGDYDDLHTAQRAIRQPSTSLGSPHDGQGGSASCSPDDLHLMAPLTFGDRKSTLSSCTKNAVAEFLKKPQARCLFRQSAPCTTTTENPVVRKKRNERCEALMSEGEYYYIMKLTTRCKYICLLVNNATHAATKQLWENDEDGTACDESNPRKQCMGGVCIEEKLTPDDSIEE</sequence>
<organism evidence="1 2">
    <name type="scientific">Hyalomma asiaticum</name>
    <name type="common">Tick</name>
    <dbReference type="NCBI Taxonomy" id="266040"/>
    <lineage>
        <taxon>Eukaryota</taxon>
        <taxon>Metazoa</taxon>
        <taxon>Ecdysozoa</taxon>
        <taxon>Arthropoda</taxon>
        <taxon>Chelicerata</taxon>
        <taxon>Arachnida</taxon>
        <taxon>Acari</taxon>
        <taxon>Parasitiformes</taxon>
        <taxon>Ixodida</taxon>
        <taxon>Ixodoidea</taxon>
        <taxon>Ixodidae</taxon>
        <taxon>Hyalomminae</taxon>
        <taxon>Hyalomma</taxon>
    </lineage>
</organism>
<comment type="caution">
    <text evidence="1">The sequence shown here is derived from an EMBL/GenBank/DDBJ whole genome shotgun (WGS) entry which is preliminary data.</text>
</comment>
<keyword evidence="2" id="KW-1185">Reference proteome</keyword>
<dbReference type="Proteomes" id="UP000821845">
    <property type="component" value="Chromosome 8"/>
</dbReference>
<evidence type="ECO:0000313" key="1">
    <source>
        <dbReference type="EMBL" id="KAH6923649.1"/>
    </source>
</evidence>
<protein>
    <submittedName>
        <fullName evidence="1">Uncharacterized protein</fullName>
    </submittedName>
</protein>
<gene>
    <name evidence="1" type="ORF">HPB50_004359</name>
</gene>